<dbReference type="Proteomes" id="UP001521116">
    <property type="component" value="Unassembled WGS sequence"/>
</dbReference>
<feature type="domain" description="C2H2-type" evidence="4">
    <location>
        <begin position="46"/>
        <end position="72"/>
    </location>
</feature>
<name>A0ABR3SQC4_9PEZI</name>
<accession>A0ABR3SQC4</accession>
<gene>
    <name evidence="5" type="ORF">SLS56_006623</name>
</gene>
<evidence type="ECO:0000313" key="6">
    <source>
        <dbReference type="Proteomes" id="UP001521116"/>
    </source>
</evidence>
<feature type="domain" description="C2H2-type" evidence="4">
    <location>
        <begin position="113"/>
        <end position="137"/>
    </location>
</feature>
<feature type="domain" description="C2H2-type" evidence="4">
    <location>
        <begin position="78"/>
        <end position="107"/>
    </location>
</feature>
<dbReference type="Gene3D" id="3.30.160.60">
    <property type="entry name" value="Classic Zinc Finger"/>
    <property type="match status" value="1"/>
</dbReference>
<keyword evidence="1" id="KW-0479">Metal-binding</keyword>
<evidence type="ECO:0000256" key="3">
    <source>
        <dbReference type="ARBA" id="ARBA00022833"/>
    </source>
</evidence>
<reference evidence="5 6" key="1">
    <citation type="submission" date="2024-02" db="EMBL/GenBank/DDBJ databases">
        <title>De novo assembly and annotation of 12 fungi associated with fruit tree decline syndrome in Ontario, Canada.</title>
        <authorList>
            <person name="Sulman M."/>
            <person name="Ellouze W."/>
            <person name="Ilyukhin E."/>
        </authorList>
    </citation>
    <scope>NUCLEOTIDE SEQUENCE [LARGE SCALE GENOMIC DNA]</scope>
    <source>
        <strain evidence="5 6">M1-105</strain>
    </source>
</reference>
<organism evidence="5 6">
    <name type="scientific">Neofusicoccum ribis</name>
    <dbReference type="NCBI Taxonomy" id="45134"/>
    <lineage>
        <taxon>Eukaryota</taxon>
        <taxon>Fungi</taxon>
        <taxon>Dikarya</taxon>
        <taxon>Ascomycota</taxon>
        <taxon>Pezizomycotina</taxon>
        <taxon>Dothideomycetes</taxon>
        <taxon>Dothideomycetes incertae sedis</taxon>
        <taxon>Botryosphaeriales</taxon>
        <taxon>Botryosphaeriaceae</taxon>
        <taxon>Neofusicoccum</taxon>
    </lineage>
</organism>
<dbReference type="SMART" id="SM00355">
    <property type="entry name" value="ZnF_C2H2"/>
    <property type="match status" value="4"/>
</dbReference>
<dbReference type="InterPro" id="IPR036236">
    <property type="entry name" value="Znf_C2H2_sf"/>
</dbReference>
<proteinExistence type="predicted"/>
<comment type="caution">
    <text evidence="5">The sequence shown here is derived from an EMBL/GenBank/DDBJ whole genome shotgun (WGS) entry which is preliminary data.</text>
</comment>
<protein>
    <recommendedName>
        <fullName evidence="4">C2H2-type domain-containing protein</fullName>
    </recommendedName>
</protein>
<evidence type="ECO:0000259" key="4">
    <source>
        <dbReference type="SMART" id="SM00355"/>
    </source>
</evidence>
<keyword evidence="6" id="KW-1185">Reference proteome</keyword>
<keyword evidence="2" id="KW-0863">Zinc-finger</keyword>
<evidence type="ECO:0000256" key="1">
    <source>
        <dbReference type="ARBA" id="ARBA00022723"/>
    </source>
</evidence>
<dbReference type="SUPFAM" id="SSF57667">
    <property type="entry name" value="beta-beta-alpha zinc fingers"/>
    <property type="match status" value="1"/>
</dbReference>
<evidence type="ECO:0000256" key="2">
    <source>
        <dbReference type="ARBA" id="ARBA00022771"/>
    </source>
</evidence>
<dbReference type="PANTHER" id="PTHR23235">
    <property type="entry name" value="KRUEPPEL-LIKE TRANSCRIPTION FACTOR"/>
    <property type="match status" value="1"/>
</dbReference>
<dbReference type="InterPro" id="IPR013087">
    <property type="entry name" value="Znf_C2H2_type"/>
</dbReference>
<dbReference type="EMBL" id="JAJVDC020000077">
    <property type="protein sequence ID" value="KAL1626895.1"/>
    <property type="molecule type" value="Genomic_DNA"/>
</dbReference>
<keyword evidence="3" id="KW-0862">Zinc</keyword>
<sequence length="264" mass="30049">MSDYFSNHDLSGLLSFEGEDCLDLFGNGASDQLNQCRKVTSYKTGLFYTFAGCQEKREFRRKYELERHMRKHNPREAYSCPVLECGRHGRQPFYREDKLKAHMETMHCGDEPSACPKAYCQAGVLPFDLLRVHVQSHIIPEGNVFANFLSRSCPVAGCKVKPRLEVRNIPGPRGHLMRYHGPAERAKQHAIITEAGFDSSSGEIICPICRQKSQNQDSFARHLENTHLGQHAAAFERVVRPSISEAAHNASDEFERQSLLNWRV</sequence>
<evidence type="ECO:0000313" key="5">
    <source>
        <dbReference type="EMBL" id="KAL1626895.1"/>
    </source>
</evidence>
<feature type="domain" description="C2H2-type" evidence="4">
    <location>
        <begin position="204"/>
        <end position="227"/>
    </location>
</feature>